<dbReference type="EMBL" id="MHSL01000004">
    <property type="protein sequence ID" value="OHA44384.1"/>
    <property type="molecule type" value="Genomic_DNA"/>
</dbReference>
<accession>A0A1G2P7Q2</accession>
<dbReference type="AlphaFoldDB" id="A0A1G2P7Q2"/>
<proteinExistence type="predicted"/>
<evidence type="ECO:0000313" key="1">
    <source>
        <dbReference type="EMBL" id="OHA44384.1"/>
    </source>
</evidence>
<evidence type="ECO:0000313" key="2">
    <source>
        <dbReference type="Proteomes" id="UP000176355"/>
    </source>
</evidence>
<gene>
    <name evidence="1" type="ORF">A3G03_00715</name>
</gene>
<organism evidence="1 2">
    <name type="scientific">Candidatus Taylorbacteria bacterium RIFCSPLOWO2_12_FULL_44_15c</name>
    <dbReference type="NCBI Taxonomy" id="1802333"/>
    <lineage>
        <taxon>Bacteria</taxon>
        <taxon>Candidatus Tayloriibacteriota</taxon>
    </lineage>
</organism>
<dbReference type="Proteomes" id="UP000176355">
    <property type="component" value="Unassembled WGS sequence"/>
</dbReference>
<comment type="caution">
    <text evidence="1">The sequence shown here is derived from an EMBL/GenBank/DDBJ whole genome shotgun (WGS) entry which is preliminary data.</text>
</comment>
<sequence>MDTKSPTYKLEDILKKVEELKKGGAIDLSAEEDLSIAVMNLVSLEEHLFFTGEKTGNAKYFDFINQVREIRKATLAKLIDRHLGETWCIGKHLLAASMRLMEVGTKLQGDSKKTEAKEMFDKSYSLYSLFWAVRLKLVDAEKFKGIAASDKPWTAQDIVAKLVNCCDE</sequence>
<name>A0A1G2P7Q2_9BACT</name>
<protein>
    <submittedName>
        <fullName evidence="1">Uncharacterized protein</fullName>
    </submittedName>
</protein>
<dbReference type="STRING" id="1802333.A3G03_00715"/>
<reference evidence="1 2" key="1">
    <citation type="journal article" date="2016" name="Nat. Commun.">
        <title>Thousands of microbial genomes shed light on interconnected biogeochemical processes in an aquifer system.</title>
        <authorList>
            <person name="Anantharaman K."/>
            <person name="Brown C.T."/>
            <person name="Hug L.A."/>
            <person name="Sharon I."/>
            <person name="Castelle C.J."/>
            <person name="Probst A.J."/>
            <person name="Thomas B.C."/>
            <person name="Singh A."/>
            <person name="Wilkins M.J."/>
            <person name="Karaoz U."/>
            <person name="Brodie E.L."/>
            <person name="Williams K.H."/>
            <person name="Hubbard S.S."/>
            <person name="Banfield J.F."/>
        </authorList>
    </citation>
    <scope>NUCLEOTIDE SEQUENCE [LARGE SCALE GENOMIC DNA]</scope>
</reference>